<dbReference type="AlphaFoldDB" id="A0A6S6QYG5"/>
<dbReference type="GO" id="GO:0006355">
    <property type="term" value="P:regulation of DNA-templated transcription"/>
    <property type="evidence" value="ECO:0007669"/>
    <property type="project" value="InterPro"/>
</dbReference>
<dbReference type="GO" id="GO:0032993">
    <property type="term" value="C:protein-DNA complex"/>
    <property type="evidence" value="ECO:0007669"/>
    <property type="project" value="TreeGrafter"/>
</dbReference>
<evidence type="ECO:0000256" key="6">
    <source>
        <dbReference type="ARBA" id="ARBA00023163"/>
    </source>
</evidence>
<dbReference type="PANTHER" id="PTHR48111">
    <property type="entry name" value="REGULATOR OF RPOS"/>
    <property type="match status" value="1"/>
</dbReference>
<sequence length="232" mass="27124">MKQMTEKILIVEDDLLLSRNLSYCLTHKGYLVESASSAVTAQKLIKDEEYKLIILDINLPDGNGFDLCEKIKKSSTNTAIFFLTANDMESDMIKGFELGADDYVTKPFPIRVLQKKIDVLFRRMIRQAWDDCYDDDNLLINFSKLTSFINGQLIEFTPMEYRTLKIFTANPKNVLTRQTLLEKLWDVDENFVDEHTLTTMICRIRNKIENNRYKYIKTVYSMGYMWMGEGKN</sequence>
<keyword evidence="9" id="KW-1185">Reference proteome</keyword>
<dbReference type="InterPro" id="IPR001789">
    <property type="entry name" value="Sig_transdc_resp-reg_receiver"/>
</dbReference>
<dbReference type="InterPro" id="IPR011006">
    <property type="entry name" value="CheY-like_superfamily"/>
</dbReference>
<evidence type="ECO:0000256" key="1">
    <source>
        <dbReference type="ARBA" id="ARBA00018672"/>
    </source>
</evidence>
<keyword evidence="4" id="KW-0805">Transcription regulation</keyword>
<proteinExistence type="predicted"/>
<dbReference type="InterPro" id="IPR001867">
    <property type="entry name" value="OmpR/PhoB-type_DNA-bd"/>
</dbReference>
<dbReference type="InterPro" id="IPR039420">
    <property type="entry name" value="WalR-like"/>
</dbReference>
<dbReference type="SMART" id="SM00862">
    <property type="entry name" value="Trans_reg_C"/>
    <property type="match status" value="1"/>
</dbReference>
<evidence type="ECO:0000256" key="2">
    <source>
        <dbReference type="ARBA" id="ARBA00022553"/>
    </source>
</evidence>
<dbReference type="Gene3D" id="3.40.50.2300">
    <property type="match status" value="1"/>
</dbReference>
<protein>
    <recommendedName>
        <fullName evidence="1">Stage 0 sporulation protein A homolog</fullName>
    </recommendedName>
</protein>
<dbReference type="CDD" id="cd17574">
    <property type="entry name" value="REC_OmpR"/>
    <property type="match status" value="1"/>
</dbReference>
<dbReference type="GO" id="GO:0000976">
    <property type="term" value="F:transcription cis-regulatory region binding"/>
    <property type="evidence" value="ECO:0007669"/>
    <property type="project" value="TreeGrafter"/>
</dbReference>
<dbReference type="PANTHER" id="PTHR48111:SF40">
    <property type="entry name" value="PHOSPHATE REGULON TRANSCRIPTIONAL REGULATORY PROTEIN PHOB"/>
    <property type="match status" value="1"/>
</dbReference>
<keyword evidence="5 8" id="KW-0238">DNA-binding</keyword>
<evidence type="ECO:0000256" key="3">
    <source>
        <dbReference type="ARBA" id="ARBA00023012"/>
    </source>
</evidence>
<dbReference type="EMBL" id="AP023367">
    <property type="protein sequence ID" value="BCJ94796.1"/>
    <property type="molecule type" value="Genomic_DNA"/>
</dbReference>
<dbReference type="InterPro" id="IPR016032">
    <property type="entry name" value="Sig_transdc_resp-reg_C-effctor"/>
</dbReference>
<dbReference type="SUPFAM" id="SSF52172">
    <property type="entry name" value="CheY-like"/>
    <property type="match status" value="1"/>
</dbReference>
<keyword evidence="3" id="KW-0902">Two-component regulatory system</keyword>
<dbReference type="PROSITE" id="PS51755">
    <property type="entry name" value="OMPR_PHOB"/>
    <property type="match status" value="1"/>
</dbReference>
<dbReference type="Pfam" id="PF00486">
    <property type="entry name" value="Trans_reg_C"/>
    <property type="match status" value="1"/>
</dbReference>
<dbReference type="RefSeq" id="WP_184089123.1">
    <property type="nucleotide sequence ID" value="NZ_AP023367.1"/>
</dbReference>
<evidence type="ECO:0000313" key="8">
    <source>
        <dbReference type="EMBL" id="BCJ94796.1"/>
    </source>
</evidence>
<organism evidence="8 9">
    <name type="scientific">Anaerocolumna cellulosilytica</name>
    <dbReference type="NCBI Taxonomy" id="433286"/>
    <lineage>
        <taxon>Bacteria</taxon>
        <taxon>Bacillati</taxon>
        <taxon>Bacillota</taxon>
        <taxon>Clostridia</taxon>
        <taxon>Lachnospirales</taxon>
        <taxon>Lachnospiraceae</taxon>
        <taxon>Anaerocolumna</taxon>
    </lineage>
</organism>
<evidence type="ECO:0000256" key="7">
    <source>
        <dbReference type="ARBA" id="ARBA00024867"/>
    </source>
</evidence>
<comment type="function">
    <text evidence="7">May play the central regulatory role in sporulation. It may be an element of the effector pathway responsible for the activation of sporulation genes in response to nutritional stress. Spo0A may act in concert with spo0H (a sigma factor) to control the expression of some genes that are critical to the sporulation process.</text>
</comment>
<dbReference type="CDD" id="cd00383">
    <property type="entry name" value="trans_reg_C"/>
    <property type="match status" value="1"/>
</dbReference>
<dbReference type="SMART" id="SM00448">
    <property type="entry name" value="REC"/>
    <property type="match status" value="1"/>
</dbReference>
<dbReference type="SUPFAM" id="SSF46894">
    <property type="entry name" value="C-terminal effector domain of the bipartite response regulators"/>
    <property type="match status" value="1"/>
</dbReference>
<keyword evidence="6" id="KW-0804">Transcription</keyword>
<name>A0A6S6QYG5_9FIRM</name>
<evidence type="ECO:0000313" key="9">
    <source>
        <dbReference type="Proteomes" id="UP000515561"/>
    </source>
</evidence>
<dbReference type="Pfam" id="PF00072">
    <property type="entry name" value="Response_reg"/>
    <property type="match status" value="1"/>
</dbReference>
<dbReference type="GO" id="GO:0000156">
    <property type="term" value="F:phosphorelay response regulator activity"/>
    <property type="evidence" value="ECO:0007669"/>
    <property type="project" value="TreeGrafter"/>
</dbReference>
<reference evidence="8 9" key="1">
    <citation type="journal article" date="2016" name="Int. J. Syst. Evol. Microbiol.">
        <title>Descriptions of Anaerotaenia torta gen. nov., sp. nov. and Anaerocolumna cellulosilytica gen. nov., sp. nov. isolated from a methanogenic reactor of cattle waste.</title>
        <authorList>
            <person name="Uek A."/>
            <person name="Ohtaki Y."/>
            <person name="Kaku N."/>
            <person name="Ueki K."/>
        </authorList>
    </citation>
    <scope>NUCLEOTIDE SEQUENCE [LARGE SCALE GENOMIC DNA]</scope>
    <source>
        <strain evidence="8 9">SN021</strain>
    </source>
</reference>
<dbReference type="Gene3D" id="1.10.10.10">
    <property type="entry name" value="Winged helix-like DNA-binding domain superfamily/Winged helix DNA-binding domain"/>
    <property type="match status" value="1"/>
</dbReference>
<evidence type="ECO:0000256" key="5">
    <source>
        <dbReference type="ARBA" id="ARBA00023125"/>
    </source>
</evidence>
<dbReference type="GO" id="GO:0005829">
    <property type="term" value="C:cytosol"/>
    <property type="evidence" value="ECO:0007669"/>
    <property type="project" value="TreeGrafter"/>
</dbReference>
<gene>
    <name evidence="8" type="ORF">acsn021_23650</name>
</gene>
<dbReference type="PROSITE" id="PS50110">
    <property type="entry name" value="RESPONSE_REGULATORY"/>
    <property type="match status" value="1"/>
</dbReference>
<dbReference type="InterPro" id="IPR036388">
    <property type="entry name" value="WH-like_DNA-bd_sf"/>
</dbReference>
<keyword evidence="2" id="KW-0597">Phosphoprotein</keyword>
<dbReference type="Proteomes" id="UP000515561">
    <property type="component" value="Chromosome"/>
</dbReference>
<accession>A0A6S6QYG5</accession>
<dbReference type="KEGG" id="acel:acsn021_23650"/>
<evidence type="ECO:0000256" key="4">
    <source>
        <dbReference type="ARBA" id="ARBA00023015"/>
    </source>
</evidence>